<evidence type="ECO:0000256" key="2">
    <source>
        <dbReference type="SAM" id="Phobius"/>
    </source>
</evidence>
<dbReference type="PANTHER" id="PTHR11328:SF24">
    <property type="entry name" value="MAJOR FACILITATOR SUPERFAMILY (MFS) PROFILE DOMAIN-CONTAINING PROTEIN"/>
    <property type="match status" value="1"/>
</dbReference>
<reference evidence="3" key="1">
    <citation type="journal article" date="2014" name="Int. J. Syst. Evol. Microbiol.">
        <title>Complete genome sequence of Corynebacterium casei LMG S-19264T (=DSM 44701T), isolated from a smear-ripened cheese.</title>
        <authorList>
            <consortium name="US DOE Joint Genome Institute (JGI-PGF)"/>
            <person name="Walter F."/>
            <person name="Albersmeier A."/>
            <person name="Kalinowski J."/>
            <person name="Ruckert C."/>
        </authorList>
    </citation>
    <scope>NUCLEOTIDE SEQUENCE</scope>
    <source>
        <strain evidence="3">KCTC 42590</strain>
    </source>
</reference>
<proteinExistence type="inferred from homology"/>
<evidence type="ECO:0000313" key="4">
    <source>
        <dbReference type="Proteomes" id="UP000630923"/>
    </source>
</evidence>
<dbReference type="PANTHER" id="PTHR11328">
    <property type="entry name" value="MAJOR FACILITATOR SUPERFAMILY DOMAIN-CONTAINING PROTEIN"/>
    <property type="match status" value="1"/>
</dbReference>
<keyword evidence="4" id="KW-1185">Reference proteome</keyword>
<evidence type="ECO:0000313" key="3">
    <source>
        <dbReference type="EMBL" id="GHF11419.1"/>
    </source>
</evidence>
<dbReference type="EMBL" id="BNCI01000001">
    <property type="protein sequence ID" value="GHF11419.1"/>
    <property type="molecule type" value="Genomic_DNA"/>
</dbReference>
<feature type="transmembrane region" description="Helical" evidence="2">
    <location>
        <begin position="346"/>
        <end position="367"/>
    </location>
</feature>
<keyword evidence="2" id="KW-0472">Membrane</keyword>
<feature type="transmembrane region" description="Helical" evidence="2">
    <location>
        <begin position="140"/>
        <end position="160"/>
    </location>
</feature>
<feature type="transmembrane region" description="Helical" evidence="2">
    <location>
        <begin position="7"/>
        <end position="25"/>
    </location>
</feature>
<feature type="transmembrane region" description="Helical" evidence="2">
    <location>
        <begin position="387"/>
        <end position="409"/>
    </location>
</feature>
<dbReference type="GO" id="GO:0008643">
    <property type="term" value="P:carbohydrate transport"/>
    <property type="evidence" value="ECO:0007669"/>
    <property type="project" value="InterPro"/>
</dbReference>
<dbReference type="RefSeq" id="WP_191249651.1">
    <property type="nucleotide sequence ID" value="NZ_BNCI01000001.1"/>
</dbReference>
<feature type="transmembrane region" description="Helical" evidence="2">
    <location>
        <begin position="281"/>
        <end position="299"/>
    </location>
</feature>
<evidence type="ECO:0000256" key="1">
    <source>
        <dbReference type="ARBA" id="ARBA00009617"/>
    </source>
</evidence>
<dbReference type="SUPFAM" id="SSF103473">
    <property type="entry name" value="MFS general substrate transporter"/>
    <property type="match status" value="1"/>
</dbReference>
<feature type="transmembrane region" description="Helical" evidence="2">
    <location>
        <begin position="166"/>
        <end position="185"/>
    </location>
</feature>
<feature type="transmembrane region" description="Helical" evidence="2">
    <location>
        <begin position="31"/>
        <end position="53"/>
    </location>
</feature>
<dbReference type="GO" id="GO:0015293">
    <property type="term" value="F:symporter activity"/>
    <property type="evidence" value="ECO:0007669"/>
    <property type="project" value="InterPro"/>
</dbReference>
<feature type="transmembrane region" description="Helical" evidence="2">
    <location>
        <begin position="305"/>
        <end position="325"/>
    </location>
</feature>
<comment type="similarity">
    <text evidence="1">Belongs to the sodium:galactoside symporter (TC 2.A.2) family.</text>
</comment>
<feature type="transmembrane region" description="Helical" evidence="2">
    <location>
        <begin position="74"/>
        <end position="91"/>
    </location>
</feature>
<dbReference type="Proteomes" id="UP000630923">
    <property type="component" value="Unassembled WGS sequence"/>
</dbReference>
<name>A0A919AJU6_9PROT</name>
<sequence>MKLAINYGVFSFPAAISLLVMQVYMPSYLASLGILSLTAVGSVFLLARLIDTFTDPVVGYLLDRASGRFRDRRLWILFGLPGFLLSFWMLVDGNYGAVGVFFWGTLWYVCGTVMLVPYYALGAEIDDTYHGHSVFAASRVVFGLAGTVAALTIPVLLWGAPPLEQVIRFNILLAAVIFIVALLLLRNLPGTVPAHSGAVIGFDDVKSLFRRGSAFNVLIISQLVNGTANAFPATVFILFAAHILKRPEMAGPLLVLYFLVAAISVPLWVRLTKYWPKEACWSVGMIVAASVFLLTIFVPTLGLPLFVGITLVTGLMAGADLALPASMLADLVELDAQKRGKRRTGLYFAVWGVTSKLTLALAVGIAFPLLDMEFVGASPDEVQSVNSAMLLGLYAVAPAVLKLVSVILMRGYGRLLTNQIARSGWSGH</sequence>
<reference evidence="3" key="2">
    <citation type="submission" date="2020-09" db="EMBL/GenBank/DDBJ databases">
        <authorList>
            <person name="Sun Q."/>
            <person name="Kim S."/>
        </authorList>
    </citation>
    <scope>NUCLEOTIDE SEQUENCE</scope>
    <source>
        <strain evidence="3">KCTC 42590</strain>
    </source>
</reference>
<protein>
    <submittedName>
        <fullName evidence="3">MFS transporter</fullName>
    </submittedName>
</protein>
<keyword evidence="2" id="KW-1133">Transmembrane helix</keyword>
<dbReference type="AlphaFoldDB" id="A0A919AJU6"/>
<dbReference type="GO" id="GO:0005886">
    <property type="term" value="C:plasma membrane"/>
    <property type="evidence" value="ECO:0007669"/>
    <property type="project" value="TreeGrafter"/>
</dbReference>
<comment type="caution">
    <text evidence="3">The sequence shown here is derived from an EMBL/GenBank/DDBJ whole genome shotgun (WGS) entry which is preliminary data.</text>
</comment>
<accession>A0A919AJU6</accession>
<dbReference type="Gene3D" id="1.20.1250.20">
    <property type="entry name" value="MFS general substrate transporter like domains"/>
    <property type="match status" value="2"/>
</dbReference>
<dbReference type="Pfam" id="PF13347">
    <property type="entry name" value="MFS_2"/>
    <property type="match status" value="1"/>
</dbReference>
<feature type="transmembrane region" description="Helical" evidence="2">
    <location>
        <begin position="249"/>
        <end position="269"/>
    </location>
</feature>
<dbReference type="InterPro" id="IPR036259">
    <property type="entry name" value="MFS_trans_sf"/>
</dbReference>
<feature type="transmembrane region" description="Helical" evidence="2">
    <location>
        <begin position="215"/>
        <end position="243"/>
    </location>
</feature>
<feature type="transmembrane region" description="Helical" evidence="2">
    <location>
        <begin position="97"/>
        <end position="120"/>
    </location>
</feature>
<organism evidence="3 4">
    <name type="scientific">Kordiimonas sediminis</name>
    <dbReference type="NCBI Taxonomy" id="1735581"/>
    <lineage>
        <taxon>Bacteria</taxon>
        <taxon>Pseudomonadati</taxon>
        <taxon>Pseudomonadota</taxon>
        <taxon>Alphaproteobacteria</taxon>
        <taxon>Kordiimonadales</taxon>
        <taxon>Kordiimonadaceae</taxon>
        <taxon>Kordiimonas</taxon>
    </lineage>
</organism>
<gene>
    <name evidence="3" type="ORF">GCM10017044_01470</name>
</gene>
<keyword evidence="2" id="KW-0812">Transmembrane</keyword>
<dbReference type="InterPro" id="IPR039672">
    <property type="entry name" value="MFS_2"/>
</dbReference>